<proteinExistence type="predicted"/>
<dbReference type="GO" id="GO:0005657">
    <property type="term" value="C:replication fork"/>
    <property type="evidence" value="ECO:0007669"/>
    <property type="project" value="InterPro"/>
</dbReference>
<dbReference type="PANTHER" id="PTHR46644">
    <property type="entry name" value="DNA REPAIR PROTEIN XRCC2"/>
    <property type="match status" value="1"/>
</dbReference>
<dbReference type="InterPro" id="IPR030547">
    <property type="entry name" value="XRCC2"/>
</dbReference>
<reference evidence="1" key="1">
    <citation type="submission" date="2020-08" db="EMBL/GenBank/DDBJ databases">
        <title>Plant Genome Project.</title>
        <authorList>
            <person name="Zhang R.-G."/>
        </authorList>
    </citation>
    <scope>NUCLEOTIDE SEQUENCE</scope>
    <source>
        <strain evidence="1">WSP0</strain>
        <tissue evidence="1">Leaf</tissue>
    </source>
</reference>
<dbReference type="EMBL" id="JACTNZ010000008">
    <property type="protein sequence ID" value="KAG5534019.1"/>
    <property type="molecule type" value="Genomic_DNA"/>
</dbReference>
<sequence length="360" mass="41161">MGGGGGEEEEEEVEGWLEGEESAKAMLSRRITRRERPLLLPPPLDRVPLRLGNVVEIVGPSPSSKTHLLIQAAVNCILPKEWKGVNYGGLGNLVMFFDLDCRFEILRLSQALKHRIMEANGSRANPNWEQGDADAFNCNQKKGPDNECDRELFSSCMRRFMYVRCYDSLEFLTALKTLHYQLQKERETHGVDFLMIDRFVIGAFYWIDRASTSVALKGNNRKCHSLQSVSESIIQEIRKLLLVHPMLVLATKAANLGELKRNSQKWYSEKASDLITLGSGPQKLPYREYMPSIWQVFFFCPLSHTEYLYELQVRKQDLWLFPACEDSKHHNSPIYLSQWLLPSLSLSDKFIVTDAGVSTL</sequence>
<dbReference type="CDD" id="cd19490">
    <property type="entry name" value="XRCC2"/>
    <property type="match status" value="1"/>
</dbReference>
<evidence type="ECO:0008006" key="3">
    <source>
        <dbReference type="Google" id="ProtNLM"/>
    </source>
</evidence>
<organism evidence="1 2">
    <name type="scientific">Rhododendron griersonianum</name>
    <dbReference type="NCBI Taxonomy" id="479676"/>
    <lineage>
        <taxon>Eukaryota</taxon>
        <taxon>Viridiplantae</taxon>
        <taxon>Streptophyta</taxon>
        <taxon>Embryophyta</taxon>
        <taxon>Tracheophyta</taxon>
        <taxon>Spermatophyta</taxon>
        <taxon>Magnoliopsida</taxon>
        <taxon>eudicotyledons</taxon>
        <taxon>Gunneridae</taxon>
        <taxon>Pentapetalae</taxon>
        <taxon>asterids</taxon>
        <taxon>Ericales</taxon>
        <taxon>Ericaceae</taxon>
        <taxon>Ericoideae</taxon>
        <taxon>Rhodoreae</taxon>
        <taxon>Rhododendron</taxon>
    </lineage>
</organism>
<keyword evidence="2" id="KW-1185">Reference proteome</keyword>
<evidence type="ECO:0000313" key="2">
    <source>
        <dbReference type="Proteomes" id="UP000823749"/>
    </source>
</evidence>
<dbReference type="InterPro" id="IPR027417">
    <property type="entry name" value="P-loop_NTPase"/>
</dbReference>
<dbReference type="AlphaFoldDB" id="A0AAV6J5N2"/>
<dbReference type="GO" id="GO:0000724">
    <property type="term" value="P:double-strand break repair via homologous recombination"/>
    <property type="evidence" value="ECO:0007669"/>
    <property type="project" value="InterPro"/>
</dbReference>
<dbReference type="Gene3D" id="3.40.50.300">
    <property type="entry name" value="P-loop containing nucleotide triphosphate hydrolases"/>
    <property type="match status" value="1"/>
</dbReference>
<dbReference type="GO" id="GO:0033063">
    <property type="term" value="C:Rad51B-Rad51C-Rad51D-XRCC2 complex"/>
    <property type="evidence" value="ECO:0007669"/>
    <property type="project" value="InterPro"/>
</dbReference>
<comment type="caution">
    <text evidence="1">The sequence shown here is derived from an EMBL/GenBank/DDBJ whole genome shotgun (WGS) entry which is preliminary data.</text>
</comment>
<dbReference type="SUPFAM" id="SSF52540">
    <property type="entry name" value="P-loop containing nucleoside triphosphate hydrolases"/>
    <property type="match status" value="1"/>
</dbReference>
<name>A0AAV6J5N2_9ERIC</name>
<protein>
    <recommendedName>
        <fullName evidence="3">RecA family profile 1 domain-containing protein</fullName>
    </recommendedName>
</protein>
<gene>
    <name evidence="1" type="ORF">RHGRI_022242</name>
</gene>
<dbReference type="Proteomes" id="UP000823749">
    <property type="component" value="Chromosome 8"/>
</dbReference>
<evidence type="ECO:0000313" key="1">
    <source>
        <dbReference type="EMBL" id="KAG5534019.1"/>
    </source>
</evidence>
<dbReference type="PANTHER" id="PTHR46644:SF2">
    <property type="entry name" value="DNA REPAIR PROTEIN XRCC2"/>
    <property type="match status" value="1"/>
</dbReference>
<accession>A0AAV6J5N2</accession>